<feature type="transmembrane region" description="Helical" evidence="7">
    <location>
        <begin position="186"/>
        <end position="208"/>
    </location>
</feature>
<dbReference type="KEGG" id="ifn:GM661_03025"/>
<dbReference type="GO" id="GO:0055085">
    <property type="term" value="P:transmembrane transport"/>
    <property type="evidence" value="ECO:0007669"/>
    <property type="project" value="InterPro"/>
</dbReference>
<dbReference type="EMBL" id="CP046640">
    <property type="protein sequence ID" value="QTL97021.1"/>
    <property type="molecule type" value="Genomic_DNA"/>
</dbReference>
<evidence type="ECO:0000259" key="8">
    <source>
        <dbReference type="PROSITE" id="PS50928"/>
    </source>
</evidence>
<dbReference type="AlphaFoldDB" id="A0A8A7K6L9"/>
<gene>
    <name evidence="9" type="ORF">GM661_03025</name>
</gene>
<evidence type="ECO:0000256" key="4">
    <source>
        <dbReference type="ARBA" id="ARBA00022692"/>
    </source>
</evidence>
<dbReference type="Pfam" id="PF19300">
    <property type="entry name" value="BPD_transp_1_N"/>
    <property type="match status" value="1"/>
</dbReference>
<reference evidence="9" key="1">
    <citation type="submission" date="2019-12" db="EMBL/GenBank/DDBJ databases">
        <authorList>
            <person name="zhang j."/>
            <person name="sun C.M."/>
        </authorList>
    </citation>
    <scope>NUCLEOTIDE SEQUENCE</scope>
    <source>
        <strain evidence="9">NS-1</strain>
    </source>
</reference>
<dbReference type="RefSeq" id="WP_230868685.1">
    <property type="nucleotide sequence ID" value="NZ_CP046640.1"/>
</dbReference>
<keyword evidence="5 7" id="KW-1133">Transmembrane helix</keyword>
<proteinExistence type="inferred from homology"/>
<dbReference type="InterPro" id="IPR035906">
    <property type="entry name" value="MetI-like_sf"/>
</dbReference>
<evidence type="ECO:0000256" key="6">
    <source>
        <dbReference type="ARBA" id="ARBA00023136"/>
    </source>
</evidence>
<feature type="domain" description="ABC transmembrane type-1" evidence="8">
    <location>
        <begin position="105"/>
        <end position="321"/>
    </location>
</feature>
<keyword evidence="10" id="KW-1185">Reference proteome</keyword>
<keyword evidence="3" id="KW-1003">Cell membrane</keyword>
<evidence type="ECO:0000256" key="5">
    <source>
        <dbReference type="ARBA" id="ARBA00022989"/>
    </source>
</evidence>
<organism evidence="9 10">
    <name type="scientific">Iocasia fonsfrigidae</name>
    <dbReference type="NCBI Taxonomy" id="2682810"/>
    <lineage>
        <taxon>Bacteria</taxon>
        <taxon>Bacillati</taxon>
        <taxon>Bacillota</taxon>
        <taxon>Clostridia</taxon>
        <taxon>Halanaerobiales</taxon>
        <taxon>Halanaerobiaceae</taxon>
        <taxon>Iocasia</taxon>
    </lineage>
</organism>
<dbReference type="PANTHER" id="PTHR30465">
    <property type="entry name" value="INNER MEMBRANE ABC TRANSPORTER"/>
    <property type="match status" value="1"/>
</dbReference>
<dbReference type="PROSITE" id="PS50928">
    <property type="entry name" value="ABC_TM1"/>
    <property type="match status" value="1"/>
</dbReference>
<evidence type="ECO:0000256" key="7">
    <source>
        <dbReference type="RuleBase" id="RU363032"/>
    </source>
</evidence>
<feature type="transmembrane region" description="Helical" evidence="7">
    <location>
        <begin position="105"/>
        <end position="128"/>
    </location>
</feature>
<comment type="similarity">
    <text evidence="7">Belongs to the binding-protein-dependent transport system permease family.</text>
</comment>
<feature type="transmembrane region" description="Helical" evidence="7">
    <location>
        <begin position="252"/>
        <end position="278"/>
    </location>
</feature>
<sequence>MTAYILRRTILSIPMLILVSFIAFFILTLPPGDYMTSFQNQLTSQAGLSAIEAEELANQMREKYGLDKPFVVQYYNWVKNIVLHGDFGYSFFYNRPVGEVIWSRMGYTILIASLCHFISVFMGVLIGIYSATHQYTTGDYIFTVIAFIGVSVPAFFLALALLYFFSFKLGMGVGGLFSQEYVMAPWSFAKFINLLKHIWVPIVIVGFAGTARNMRVMRGNLLDVMGRQYIQTARAKGVSEFRVVFKHALRNAILPIIMSLGYAMPFLIQGEMVTAIVLDLPTTGPAFYKSLINQDMYLAGSFLMMIAVILVLGNLVADITLAWVDPRVRYD</sequence>
<evidence type="ECO:0000256" key="1">
    <source>
        <dbReference type="ARBA" id="ARBA00004651"/>
    </source>
</evidence>
<dbReference type="SUPFAM" id="SSF161098">
    <property type="entry name" value="MetI-like"/>
    <property type="match status" value="1"/>
</dbReference>
<dbReference type="Pfam" id="PF00528">
    <property type="entry name" value="BPD_transp_1"/>
    <property type="match status" value="1"/>
</dbReference>
<accession>A0A8A7K6L9</accession>
<name>A0A8A7K6L9_9FIRM</name>
<dbReference type="InterPro" id="IPR045621">
    <property type="entry name" value="BPD_transp_1_N"/>
</dbReference>
<evidence type="ECO:0000256" key="3">
    <source>
        <dbReference type="ARBA" id="ARBA00022475"/>
    </source>
</evidence>
<keyword evidence="4 7" id="KW-0812">Transmembrane</keyword>
<evidence type="ECO:0000313" key="10">
    <source>
        <dbReference type="Proteomes" id="UP000665020"/>
    </source>
</evidence>
<feature type="transmembrane region" description="Helical" evidence="7">
    <location>
        <begin position="140"/>
        <end position="166"/>
    </location>
</feature>
<evidence type="ECO:0000256" key="2">
    <source>
        <dbReference type="ARBA" id="ARBA00022448"/>
    </source>
</evidence>
<protein>
    <submittedName>
        <fullName evidence="9">ABC transporter permease subunit</fullName>
    </submittedName>
</protein>
<feature type="transmembrane region" description="Helical" evidence="7">
    <location>
        <begin position="298"/>
        <end position="324"/>
    </location>
</feature>
<feature type="transmembrane region" description="Helical" evidence="7">
    <location>
        <begin position="9"/>
        <end position="29"/>
    </location>
</feature>
<dbReference type="InterPro" id="IPR000515">
    <property type="entry name" value="MetI-like"/>
</dbReference>
<evidence type="ECO:0000313" key="9">
    <source>
        <dbReference type="EMBL" id="QTL97021.1"/>
    </source>
</evidence>
<dbReference type="Proteomes" id="UP000665020">
    <property type="component" value="Chromosome"/>
</dbReference>
<dbReference type="PANTHER" id="PTHR30465:SF43">
    <property type="entry name" value="OLIGOPEPTIDE ABC TRANSPORTER, PERMEASE PROTEIN"/>
    <property type="match status" value="1"/>
</dbReference>
<dbReference type="GO" id="GO:0005886">
    <property type="term" value="C:plasma membrane"/>
    <property type="evidence" value="ECO:0007669"/>
    <property type="project" value="UniProtKB-SubCell"/>
</dbReference>
<keyword evidence="6 7" id="KW-0472">Membrane</keyword>
<comment type="subcellular location">
    <subcellularLocation>
        <location evidence="1 7">Cell membrane</location>
        <topology evidence="1 7">Multi-pass membrane protein</topology>
    </subcellularLocation>
</comment>
<dbReference type="CDD" id="cd06261">
    <property type="entry name" value="TM_PBP2"/>
    <property type="match status" value="1"/>
</dbReference>
<dbReference type="Gene3D" id="1.10.3720.10">
    <property type="entry name" value="MetI-like"/>
    <property type="match status" value="1"/>
</dbReference>
<keyword evidence="2 7" id="KW-0813">Transport</keyword>